<feature type="transmembrane region" description="Helical" evidence="1">
    <location>
        <begin position="89"/>
        <end position="120"/>
    </location>
</feature>
<dbReference type="EMBL" id="BMMI01000004">
    <property type="protein sequence ID" value="GGL66658.1"/>
    <property type="molecule type" value="Genomic_DNA"/>
</dbReference>
<dbReference type="InterPro" id="IPR003675">
    <property type="entry name" value="Rce1/LyrA-like_dom"/>
</dbReference>
<protein>
    <recommendedName>
        <fullName evidence="2">CAAX prenyl protease 2/Lysostaphin resistance protein A-like domain-containing protein</fullName>
    </recommendedName>
</protein>
<feature type="transmembrane region" description="Helical" evidence="1">
    <location>
        <begin position="168"/>
        <end position="189"/>
    </location>
</feature>
<reference evidence="6" key="2">
    <citation type="journal article" date="2019" name="Int. J. Syst. Evol. Microbiol.">
        <title>The Global Catalogue of Microorganisms (GCM) 10K type strain sequencing project: providing services to taxonomists for standard genome sequencing and annotation.</title>
        <authorList>
            <consortium name="The Broad Institute Genomics Platform"/>
            <consortium name="The Broad Institute Genome Sequencing Center for Infectious Disease"/>
            <person name="Wu L."/>
            <person name="Ma J."/>
        </authorList>
    </citation>
    <scope>NUCLEOTIDE SEQUENCE [LARGE SCALE GENOMIC DNA]</scope>
    <source>
        <strain evidence="6">CGMCC 4.5581</strain>
    </source>
</reference>
<organism evidence="4 5">
    <name type="scientific">Modestobacter marinus</name>
    <dbReference type="NCBI Taxonomy" id="477641"/>
    <lineage>
        <taxon>Bacteria</taxon>
        <taxon>Bacillati</taxon>
        <taxon>Actinomycetota</taxon>
        <taxon>Actinomycetes</taxon>
        <taxon>Geodermatophilales</taxon>
        <taxon>Geodermatophilaceae</taxon>
        <taxon>Modestobacter</taxon>
    </lineage>
</organism>
<feature type="transmembrane region" description="Helical" evidence="1">
    <location>
        <begin position="140"/>
        <end position="161"/>
    </location>
</feature>
<dbReference type="Proteomes" id="UP000648663">
    <property type="component" value="Unassembled WGS sequence"/>
</dbReference>
<dbReference type="EMBL" id="JAAMPA010000001">
    <property type="protein sequence ID" value="NIH65742.1"/>
    <property type="molecule type" value="Genomic_DNA"/>
</dbReference>
<evidence type="ECO:0000313" key="6">
    <source>
        <dbReference type="Proteomes" id="UP000648663"/>
    </source>
</evidence>
<reference evidence="4 5" key="3">
    <citation type="submission" date="2020-02" db="EMBL/GenBank/DDBJ databases">
        <title>Sequencing the genomes of 1000 actinobacteria strains.</title>
        <authorList>
            <person name="Klenk H.-P."/>
        </authorList>
    </citation>
    <scope>NUCLEOTIDE SEQUENCE [LARGE SCALE GENOMIC DNA]</scope>
    <source>
        <strain evidence="4 5">DSM 45201</strain>
    </source>
</reference>
<accession>A0A846LIB3</accession>
<feature type="transmembrane region" description="Helical" evidence="1">
    <location>
        <begin position="215"/>
        <end position="233"/>
    </location>
</feature>
<keyword evidence="1" id="KW-1133">Transmembrane helix</keyword>
<keyword evidence="6" id="KW-1185">Reference proteome</keyword>
<gene>
    <name evidence="4" type="ORF">FB380_000188</name>
    <name evidence="3" type="ORF">GCM10011589_23780</name>
</gene>
<dbReference type="GO" id="GO:0004175">
    <property type="term" value="F:endopeptidase activity"/>
    <property type="evidence" value="ECO:0007669"/>
    <property type="project" value="UniProtKB-ARBA"/>
</dbReference>
<name>A0A846LIB3_9ACTN</name>
<reference evidence="3" key="1">
    <citation type="journal article" date="2014" name="Int. J. Syst. Evol. Microbiol.">
        <title>Complete genome of a new Firmicutes species belonging to the dominant human colonic microbiota ('Ruminococcus bicirculans') reveals two chromosomes and a selective capacity to utilize plant glucans.</title>
        <authorList>
            <consortium name="NISC Comparative Sequencing Program"/>
            <person name="Wegmann U."/>
            <person name="Louis P."/>
            <person name="Goesmann A."/>
            <person name="Henrissat B."/>
            <person name="Duncan S.H."/>
            <person name="Flint H.J."/>
        </authorList>
    </citation>
    <scope>NUCLEOTIDE SEQUENCE</scope>
    <source>
        <strain evidence="3">CGMCC 4.5581</strain>
    </source>
</reference>
<keyword evidence="1" id="KW-0812">Transmembrane</keyword>
<sequence>MRLRVLDLARRRPLTVAAALTLLWHLALFAVEDLLPPMSPAWSPSLGAVVVNLVLAAGTVALIGWLGWWRETGLCWRRPDRRWWLAVPLVAEGAVFAVPGLAGSSVALSSLAVMTLSIGLSEEVLSRGLVQRVLAGLGPAAAAVWVGVLFGLGHALSGFWFDRPWGDVLYVVVAAGCYGFCLAALRWHLGTIWPLVLLHALTDFTQLASPGNLPFGVRVVLVVGLVAYGWWLLRLLDRPGPDADLRPGPPDRRRSPRRA</sequence>
<dbReference type="RefSeq" id="WP_166753441.1">
    <property type="nucleotide sequence ID" value="NZ_BAABJU010000007.1"/>
</dbReference>
<comment type="caution">
    <text evidence="4">The sequence shown here is derived from an EMBL/GenBank/DDBJ whole genome shotgun (WGS) entry which is preliminary data.</text>
</comment>
<feature type="domain" description="CAAX prenyl protease 2/Lysostaphin resistance protein A-like" evidence="2">
    <location>
        <begin position="108"/>
        <end position="204"/>
    </location>
</feature>
<evidence type="ECO:0000259" key="2">
    <source>
        <dbReference type="Pfam" id="PF02517"/>
    </source>
</evidence>
<proteinExistence type="predicted"/>
<dbReference type="Pfam" id="PF02517">
    <property type="entry name" value="Rce1-like"/>
    <property type="match status" value="1"/>
</dbReference>
<dbReference type="Proteomes" id="UP000552836">
    <property type="component" value="Unassembled WGS sequence"/>
</dbReference>
<feature type="transmembrane region" description="Helical" evidence="1">
    <location>
        <begin position="45"/>
        <end position="68"/>
    </location>
</feature>
<reference evidence="3" key="4">
    <citation type="submission" date="2024-05" db="EMBL/GenBank/DDBJ databases">
        <authorList>
            <person name="Sun Q."/>
            <person name="Zhou Y."/>
        </authorList>
    </citation>
    <scope>NUCLEOTIDE SEQUENCE</scope>
    <source>
        <strain evidence="3">CGMCC 4.5581</strain>
    </source>
</reference>
<dbReference type="AlphaFoldDB" id="A0A846LIB3"/>
<keyword evidence="1" id="KW-0472">Membrane</keyword>
<evidence type="ECO:0000256" key="1">
    <source>
        <dbReference type="SAM" id="Phobius"/>
    </source>
</evidence>
<evidence type="ECO:0000313" key="3">
    <source>
        <dbReference type="EMBL" id="GGL66658.1"/>
    </source>
</evidence>
<dbReference type="GO" id="GO:0080120">
    <property type="term" value="P:CAAX-box protein maturation"/>
    <property type="evidence" value="ECO:0007669"/>
    <property type="project" value="UniProtKB-ARBA"/>
</dbReference>
<evidence type="ECO:0000313" key="5">
    <source>
        <dbReference type="Proteomes" id="UP000552836"/>
    </source>
</evidence>
<evidence type="ECO:0000313" key="4">
    <source>
        <dbReference type="EMBL" id="NIH65742.1"/>
    </source>
</evidence>